<reference evidence="4 5" key="2">
    <citation type="journal article" date="2017" name="BMC Genomics">
        <title>Comparative and functional genomics of the Lactococcus lactis taxon; insights into evolution and niche adaptation.</title>
        <authorList>
            <person name="Kelleher P."/>
            <person name="Bottacini F."/>
            <person name="Mahony J."/>
            <person name="Kilcawley K.N."/>
            <person name="van Sinderen D."/>
        </authorList>
    </citation>
    <scope>NUCLEOTIDE SEQUENCE [LARGE SCALE GENOMIC DNA]</scope>
    <source>
        <strain evidence="4 5">JM3</strain>
    </source>
</reference>
<dbReference type="InterPro" id="IPR028098">
    <property type="entry name" value="Glyco_trans_4-like_N"/>
</dbReference>
<dbReference type="SUPFAM" id="SSF53756">
    <property type="entry name" value="UDP-Glycosyltransferase/glycogen phosphorylase"/>
    <property type="match status" value="1"/>
</dbReference>
<evidence type="ECO:0000313" key="5">
    <source>
        <dbReference type="Proteomes" id="UP000192161"/>
    </source>
</evidence>
<protein>
    <submittedName>
        <fullName evidence="3 4">Glycosyltransferase</fullName>
        <ecNumber evidence="4">2.4.-.-</ecNumber>
    </submittedName>
</protein>
<dbReference type="EC" id="2.4.-.-" evidence="4"/>
<dbReference type="InterPro" id="IPR001296">
    <property type="entry name" value="Glyco_trans_1"/>
</dbReference>
<keyword evidence="4" id="KW-0328">Glycosyltransferase</keyword>
<dbReference type="CDD" id="cd03801">
    <property type="entry name" value="GT4_PimA-like"/>
    <property type="match status" value="1"/>
</dbReference>
<accession>A0A023UB72</accession>
<proteinExistence type="predicted"/>
<reference evidence="3" key="1">
    <citation type="journal article" date="2014" name="MBio">
        <title>Differences in lactococcal cell wall polysaccharide structure are major determining factors in bacteriophage sensitivity.</title>
        <authorList>
            <person name="Ainsworth S."/>
            <person name="Sadovskaya I."/>
            <person name="Vinogradov E."/>
            <person name="Courtin P."/>
            <person name="Guerardel Y."/>
            <person name="Mahony J."/>
            <person name="Grard T."/>
            <person name="Cambillau C."/>
            <person name="Chapot-Chartier M.P."/>
            <person name="van Sinderen D."/>
        </authorList>
    </citation>
    <scope>NUCLEOTIDE SEQUENCE</scope>
    <source>
        <strain evidence="3">JM3</strain>
    </source>
</reference>
<feature type="domain" description="Glycosyl transferase family 1" evidence="1">
    <location>
        <begin position="195"/>
        <end position="348"/>
    </location>
</feature>
<organism evidence="3">
    <name type="scientific">Lactococcus lactis subsp. cremoris</name>
    <name type="common">Streptococcus cremoris</name>
    <dbReference type="NCBI Taxonomy" id="1359"/>
    <lineage>
        <taxon>Bacteria</taxon>
        <taxon>Bacillati</taxon>
        <taxon>Bacillota</taxon>
        <taxon>Bacilli</taxon>
        <taxon>Lactobacillales</taxon>
        <taxon>Streptococcaceae</taxon>
        <taxon>Lactococcus</taxon>
    </lineage>
</organism>
<evidence type="ECO:0000259" key="1">
    <source>
        <dbReference type="Pfam" id="PF00534"/>
    </source>
</evidence>
<dbReference type="EMBL" id="CP015901">
    <property type="protein sequence ID" value="ARE22429.1"/>
    <property type="molecule type" value="Genomic_DNA"/>
</dbReference>
<dbReference type="Pfam" id="PF00534">
    <property type="entry name" value="Glycos_transf_1"/>
    <property type="match status" value="1"/>
</dbReference>
<dbReference type="EMBL" id="KF498851">
    <property type="protein sequence ID" value="AHX98284.1"/>
    <property type="molecule type" value="Genomic_DNA"/>
</dbReference>
<dbReference type="AlphaFoldDB" id="A0A023UB72"/>
<evidence type="ECO:0000313" key="3">
    <source>
        <dbReference type="EMBL" id="AHX98284.1"/>
    </source>
</evidence>
<keyword evidence="3" id="KW-0808">Transferase</keyword>
<dbReference type="Gene3D" id="3.40.50.2000">
    <property type="entry name" value="Glycogen Phosphorylase B"/>
    <property type="match status" value="2"/>
</dbReference>
<dbReference type="PANTHER" id="PTHR45871">
    <property type="entry name" value="N-ACETYLGLUCOSAMINYL-PHOSPHATIDYLINOSITOL BIOSYNTHETIC PROTEIN"/>
    <property type="match status" value="1"/>
</dbReference>
<gene>
    <name evidence="3" type="ORF">JM3_003</name>
    <name evidence="4" type="ORF">LLJM3_0208</name>
</gene>
<dbReference type="PANTHER" id="PTHR45871:SF1">
    <property type="entry name" value="PHOSPHATIDYLINOSITOL N-ACETYLGLUCOSAMINYLTRANSFERASE SUBUNIT A"/>
    <property type="match status" value="1"/>
</dbReference>
<dbReference type="PATRIC" id="fig|1359.41.peg.93"/>
<sequence>MKTVAIFSGFYLPFLGGIERYTYNIVQKFIDKGYNVVIVTSQHDKDLPTKEEFDHLKIYRLPIRKIWKNRYPFPLKNERYKQLISDITSEPIDYYVVNTRFQLPALLGAQLAKKAGKEALVLEHGTTYLTLNNSLLDSILHRIEHFLVKKIKKNTKTFYGVSKEATEWLKTFGIEAKGVIYNAIDLDDFEKYFSPKLSEKIVISYSGRLQAKFKGVEMLLEAFSELSKERNNLELKIAGDGPIYSEMIRKYSQENIQFLGHISHEDVMRLNNHSDIFVLMSKIEGFSTSMLEAALMNNVIVTTNVGGATELIPNQEYGYVIKDDKETLLKTLKLIVDDTKKMAEIQKRVHDRVVENFNWNKSIESFEKAFVELEKIEIN</sequence>
<dbReference type="GO" id="GO:0016757">
    <property type="term" value="F:glycosyltransferase activity"/>
    <property type="evidence" value="ECO:0007669"/>
    <property type="project" value="UniProtKB-KW"/>
</dbReference>
<feature type="domain" description="Glycosyltransferase subfamily 4-like N-terminal" evidence="2">
    <location>
        <begin position="16"/>
        <end position="187"/>
    </location>
</feature>
<dbReference type="Pfam" id="PF13439">
    <property type="entry name" value="Glyco_transf_4"/>
    <property type="match status" value="1"/>
</dbReference>
<name>A0A023UB72_LACLC</name>
<evidence type="ECO:0000313" key="4">
    <source>
        <dbReference type="EMBL" id="ARE22429.1"/>
    </source>
</evidence>
<dbReference type="Proteomes" id="UP000192161">
    <property type="component" value="Chromosome"/>
</dbReference>
<evidence type="ECO:0000259" key="2">
    <source>
        <dbReference type="Pfam" id="PF13439"/>
    </source>
</evidence>
<dbReference type="RefSeq" id="WP_011675433.1">
    <property type="nucleotide sequence ID" value="NZ_CP015901.2"/>
</dbReference>
<reference evidence="4" key="3">
    <citation type="submission" date="2023-04" db="EMBL/GenBank/DDBJ databases">
        <authorList>
            <person name="McDonnell B."/>
        </authorList>
    </citation>
    <scope>NUCLEOTIDE SEQUENCE</scope>
    <source>
        <strain evidence="4">JM3</strain>
    </source>
</reference>